<feature type="region of interest" description="Disordered" evidence="1">
    <location>
        <begin position="1"/>
        <end position="121"/>
    </location>
</feature>
<dbReference type="STRING" id="765257.A0A0C9ZAU2"/>
<feature type="compositionally biased region" description="Polar residues" evidence="1">
    <location>
        <begin position="25"/>
        <end position="41"/>
    </location>
</feature>
<feature type="compositionally biased region" description="Basic and acidic residues" evidence="1">
    <location>
        <begin position="102"/>
        <end position="121"/>
    </location>
</feature>
<dbReference type="AlphaFoldDB" id="A0A0C9ZAU2"/>
<dbReference type="GO" id="GO:0000731">
    <property type="term" value="P:DNA synthesis involved in DNA repair"/>
    <property type="evidence" value="ECO:0007669"/>
    <property type="project" value="InterPro"/>
</dbReference>
<dbReference type="EMBL" id="KN833731">
    <property type="protein sequence ID" value="KIK23054.1"/>
    <property type="molecule type" value="Genomic_DNA"/>
</dbReference>
<gene>
    <name evidence="2" type="ORF">PISMIDRAFT_679686</name>
</gene>
<reference evidence="2 3" key="1">
    <citation type="submission" date="2014-04" db="EMBL/GenBank/DDBJ databases">
        <authorList>
            <consortium name="DOE Joint Genome Institute"/>
            <person name="Kuo A."/>
            <person name="Kohler A."/>
            <person name="Costa M.D."/>
            <person name="Nagy L.G."/>
            <person name="Floudas D."/>
            <person name="Copeland A."/>
            <person name="Barry K.W."/>
            <person name="Cichocki N."/>
            <person name="Veneault-Fourrey C."/>
            <person name="LaButti K."/>
            <person name="Lindquist E.A."/>
            <person name="Lipzen A."/>
            <person name="Lundell T."/>
            <person name="Morin E."/>
            <person name="Murat C."/>
            <person name="Sun H."/>
            <person name="Tunlid A."/>
            <person name="Henrissat B."/>
            <person name="Grigoriev I.V."/>
            <person name="Hibbett D.S."/>
            <person name="Martin F."/>
            <person name="Nordberg H.P."/>
            <person name="Cantor M.N."/>
            <person name="Hua S.X."/>
        </authorList>
    </citation>
    <scope>NUCLEOTIDE SEQUENCE [LARGE SCALE GENOMIC DNA]</scope>
    <source>
        <strain evidence="2 3">441</strain>
    </source>
</reference>
<keyword evidence="3" id="KW-1185">Reference proteome</keyword>
<evidence type="ECO:0008006" key="4">
    <source>
        <dbReference type="Google" id="ProtNLM"/>
    </source>
</evidence>
<dbReference type="PANTHER" id="PTHR14303:SF0">
    <property type="entry name" value="DNA POLYMERASE DELTA SUBUNIT 4"/>
    <property type="match status" value="1"/>
</dbReference>
<name>A0A0C9ZAU2_9AGAM</name>
<dbReference type="GO" id="GO:0006261">
    <property type="term" value="P:DNA-templated DNA replication"/>
    <property type="evidence" value="ECO:0007669"/>
    <property type="project" value="TreeGrafter"/>
</dbReference>
<organism evidence="2 3">
    <name type="scientific">Pisolithus microcarpus 441</name>
    <dbReference type="NCBI Taxonomy" id="765257"/>
    <lineage>
        <taxon>Eukaryota</taxon>
        <taxon>Fungi</taxon>
        <taxon>Dikarya</taxon>
        <taxon>Basidiomycota</taxon>
        <taxon>Agaricomycotina</taxon>
        <taxon>Agaricomycetes</taxon>
        <taxon>Agaricomycetidae</taxon>
        <taxon>Boletales</taxon>
        <taxon>Sclerodermatineae</taxon>
        <taxon>Pisolithaceae</taxon>
        <taxon>Pisolithus</taxon>
    </lineage>
</organism>
<dbReference type="InterPro" id="IPR007218">
    <property type="entry name" value="DNA_pol_delta_4"/>
</dbReference>
<evidence type="ECO:0000313" key="2">
    <source>
        <dbReference type="EMBL" id="KIK23054.1"/>
    </source>
</evidence>
<sequence length="213" mass="24277">MAPTRNASRMKQGTLSFQAAKRANSAFNPKSQKPVASSSSKQVKDEKPRRLEDKNNDTLVEELDTKTLSHPSVEVLPSSIPSKRTRDGVQPRRGSREKHAPKKEEGFPSTPEPERLDTEDKAGRYHRYYKEVREKMGYAHPIHGNGGNKIIQMLRFFDMTYEYGPCVGMTRLERWERAEALGLNPPPEVRQILSTKEGMEKEEYAQCVLFGEV</sequence>
<dbReference type="GO" id="GO:0003887">
    <property type="term" value="F:DNA-directed DNA polymerase activity"/>
    <property type="evidence" value="ECO:0007669"/>
    <property type="project" value="TreeGrafter"/>
</dbReference>
<dbReference type="Proteomes" id="UP000054018">
    <property type="component" value="Unassembled WGS sequence"/>
</dbReference>
<dbReference type="OrthoDB" id="337486at2759"/>
<feature type="compositionally biased region" description="Polar residues" evidence="1">
    <location>
        <begin position="1"/>
        <end position="17"/>
    </location>
</feature>
<protein>
    <recommendedName>
        <fullName evidence="4">DNA polymerase delta subunit 4</fullName>
    </recommendedName>
</protein>
<proteinExistence type="predicted"/>
<dbReference type="HOGENOM" id="CLU_077732_1_0_1"/>
<dbReference type="GO" id="GO:0043625">
    <property type="term" value="C:delta DNA polymerase complex"/>
    <property type="evidence" value="ECO:0007669"/>
    <property type="project" value="TreeGrafter"/>
</dbReference>
<accession>A0A0C9ZAU2</accession>
<evidence type="ECO:0000313" key="3">
    <source>
        <dbReference type="Proteomes" id="UP000054018"/>
    </source>
</evidence>
<feature type="compositionally biased region" description="Basic and acidic residues" evidence="1">
    <location>
        <begin position="42"/>
        <end position="56"/>
    </location>
</feature>
<evidence type="ECO:0000256" key="1">
    <source>
        <dbReference type="SAM" id="MobiDB-lite"/>
    </source>
</evidence>
<dbReference type="PANTHER" id="PTHR14303">
    <property type="entry name" value="DNA POLYMERASE DELTA SUBUNIT 4"/>
    <property type="match status" value="1"/>
</dbReference>
<reference evidence="3" key="2">
    <citation type="submission" date="2015-01" db="EMBL/GenBank/DDBJ databases">
        <title>Evolutionary Origins and Diversification of the Mycorrhizal Mutualists.</title>
        <authorList>
            <consortium name="DOE Joint Genome Institute"/>
            <consortium name="Mycorrhizal Genomics Consortium"/>
            <person name="Kohler A."/>
            <person name="Kuo A."/>
            <person name="Nagy L.G."/>
            <person name="Floudas D."/>
            <person name="Copeland A."/>
            <person name="Barry K.W."/>
            <person name="Cichocki N."/>
            <person name="Veneault-Fourrey C."/>
            <person name="LaButti K."/>
            <person name="Lindquist E.A."/>
            <person name="Lipzen A."/>
            <person name="Lundell T."/>
            <person name="Morin E."/>
            <person name="Murat C."/>
            <person name="Riley R."/>
            <person name="Ohm R."/>
            <person name="Sun H."/>
            <person name="Tunlid A."/>
            <person name="Henrissat B."/>
            <person name="Grigoriev I.V."/>
            <person name="Hibbett D.S."/>
            <person name="Martin F."/>
        </authorList>
    </citation>
    <scope>NUCLEOTIDE SEQUENCE [LARGE SCALE GENOMIC DNA]</scope>
    <source>
        <strain evidence="3">441</strain>
    </source>
</reference>
<dbReference type="Pfam" id="PF04081">
    <property type="entry name" value="DNA_pol_delta_4"/>
    <property type="match status" value="1"/>
</dbReference>